<comment type="caution">
    <text evidence="5">The sequence shown here is derived from an EMBL/GenBank/DDBJ whole genome shotgun (WGS) entry which is preliminary data.</text>
</comment>
<evidence type="ECO:0000256" key="2">
    <source>
        <dbReference type="ARBA" id="ARBA00023054"/>
    </source>
</evidence>
<evidence type="ECO:0000259" key="4">
    <source>
        <dbReference type="Pfam" id="PF18517"/>
    </source>
</evidence>
<dbReference type="InterPro" id="IPR040661">
    <property type="entry name" value="LZ3wCH"/>
</dbReference>
<organism evidence="5 6">
    <name type="scientific">Clitoria ternatea</name>
    <name type="common">Butterfly pea</name>
    <dbReference type="NCBI Taxonomy" id="43366"/>
    <lineage>
        <taxon>Eukaryota</taxon>
        <taxon>Viridiplantae</taxon>
        <taxon>Streptophyta</taxon>
        <taxon>Embryophyta</taxon>
        <taxon>Tracheophyta</taxon>
        <taxon>Spermatophyta</taxon>
        <taxon>Magnoliopsida</taxon>
        <taxon>eudicotyledons</taxon>
        <taxon>Gunneridae</taxon>
        <taxon>Pentapetalae</taxon>
        <taxon>rosids</taxon>
        <taxon>fabids</taxon>
        <taxon>Fabales</taxon>
        <taxon>Fabaceae</taxon>
        <taxon>Papilionoideae</taxon>
        <taxon>50 kb inversion clade</taxon>
        <taxon>NPAAA clade</taxon>
        <taxon>indigoferoid/millettioid clade</taxon>
        <taxon>Phaseoleae</taxon>
        <taxon>Clitoria</taxon>
    </lineage>
</organism>
<evidence type="ECO:0000313" key="6">
    <source>
        <dbReference type="Proteomes" id="UP001359559"/>
    </source>
</evidence>
<dbReference type="AlphaFoldDB" id="A0AAN9PK08"/>
<evidence type="ECO:0000256" key="3">
    <source>
        <dbReference type="ARBA" id="ARBA00023242"/>
    </source>
</evidence>
<dbReference type="EMBL" id="JAYKXN010000003">
    <property type="protein sequence ID" value="KAK7302330.1"/>
    <property type="molecule type" value="Genomic_DNA"/>
</dbReference>
<dbReference type="Proteomes" id="UP001359559">
    <property type="component" value="Unassembled WGS sequence"/>
</dbReference>
<evidence type="ECO:0000313" key="5">
    <source>
        <dbReference type="EMBL" id="KAK7302330.1"/>
    </source>
</evidence>
<reference evidence="5 6" key="1">
    <citation type="submission" date="2024-01" db="EMBL/GenBank/DDBJ databases">
        <title>The genomes of 5 underutilized Papilionoideae crops provide insights into root nodulation and disease resistance.</title>
        <authorList>
            <person name="Yuan L."/>
        </authorList>
    </citation>
    <scope>NUCLEOTIDE SEQUENCE [LARGE SCALE GENOMIC DNA]</scope>
    <source>
        <strain evidence="5">LY-2023</strain>
        <tissue evidence="5">Leaf</tissue>
    </source>
</reference>
<feature type="domain" description="Leucine zipper with capping helix" evidence="4">
    <location>
        <begin position="1"/>
        <end position="32"/>
    </location>
</feature>
<keyword evidence="2" id="KW-0175">Coiled coil</keyword>
<name>A0AAN9PK08_CLITE</name>
<keyword evidence="3" id="KW-0539">Nucleus</keyword>
<protein>
    <recommendedName>
        <fullName evidence="4">Leucine zipper with capping helix domain-containing protein</fullName>
    </recommendedName>
</protein>
<accession>A0AAN9PK08</accession>
<keyword evidence="6" id="KW-1185">Reference proteome</keyword>
<evidence type="ECO:0000256" key="1">
    <source>
        <dbReference type="ARBA" id="ARBA00004123"/>
    </source>
</evidence>
<comment type="subcellular location">
    <subcellularLocation>
        <location evidence="1">Nucleus</location>
    </subcellularLocation>
</comment>
<sequence>MFKDVWDTLTKNSPKDPKEFKDELEIEYDEDVRVSLQSYNDLLEHAKKQPRGKVMDEANDEFLMYAVKFRNKERPTHVTCQVRNVRGQGLIIMMPSNEIGVARNASVMLVEEELAKLSKDEGIL</sequence>
<dbReference type="GO" id="GO:0005634">
    <property type="term" value="C:nucleus"/>
    <property type="evidence" value="ECO:0007669"/>
    <property type="project" value="UniProtKB-SubCell"/>
</dbReference>
<dbReference type="Pfam" id="PF18517">
    <property type="entry name" value="LZ3wCH"/>
    <property type="match status" value="1"/>
</dbReference>
<gene>
    <name evidence="5" type="ORF">RJT34_13217</name>
</gene>
<proteinExistence type="predicted"/>